<dbReference type="AlphaFoldDB" id="A0AAV9ZGB5"/>
<accession>A0AAV9ZGB5</accession>
<comment type="caution">
    <text evidence="2">The sequence shown here is derived from an EMBL/GenBank/DDBJ whole genome shotgun (WGS) entry which is preliminary data.</text>
</comment>
<keyword evidence="1" id="KW-0472">Membrane</keyword>
<feature type="transmembrane region" description="Helical" evidence="1">
    <location>
        <begin position="78"/>
        <end position="99"/>
    </location>
</feature>
<protein>
    <submittedName>
        <fullName evidence="2">Uncharacterized protein</fullName>
    </submittedName>
</protein>
<gene>
    <name evidence="2" type="ORF">R3P38DRAFT_3234812</name>
</gene>
<name>A0AAV9ZGB5_9AGAR</name>
<dbReference type="Proteomes" id="UP001362999">
    <property type="component" value="Unassembled WGS sequence"/>
</dbReference>
<evidence type="ECO:0000313" key="2">
    <source>
        <dbReference type="EMBL" id="KAK6981061.1"/>
    </source>
</evidence>
<feature type="transmembrane region" description="Helical" evidence="1">
    <location>
        <begin position="40"/>
        <end position="58"/>
    </location>
</feature>
<proteinExistence type="predicted"/>
<sequence length="146" mass="15546">MAAGVPGGHDIVGYDTGTAVHAITVEFQNRHGRGKKETRLFGPVAVLFNFAIISGSVHNHNSVQRQFKLQDQVIFDDHFLSSDYSAGLLLIAFLSNVYHPPAARGRRLGPPGYLGQSFAILASGILTAILPHSGIGSSSRMAATYG</sequence>
<feature type="transmembrane region" description="Helical" evidence="1">
    <location>
        <begin position="111"/>
        <end position="130"/>
    </location>
</feature>
<keyword evidence="3" id="KW-1185">Reference proteome</keyword>
<keyword evidence="1" id="KW-1133">Transmembrane helix</keyword>
<evidence type="ECO:0000313" key="3">
    <source>
        <dbReference type="Proteomes" id="UP001362999"/>
    </source>
</evidence>
<keyword evidence="1" id="KW-0812">Transmembrane</keyword>
<evidence type="ECO:0000256" key="1">
    <source>
        <dbReference type="SAM" id="Phobius"/>
    </source>
</evidence>
<reference evidence="2 3" key="1">
    <citation type="journal article" date="2024" name="J Genomics">
        <title>Draft genome sequencing and assembly of Favolaschia claudopus CIRM-BRFM 2984 isolated from oak limbs.</title>
        <authorList>
            <person name="Navarro D."/>
            <person name="Drula E."/>
            <person name="Chaduli D."/>
            <person name="Cazenave R."/>
            <person name="Ahrendt S."/>
            <person name="Wang J."/>
            <person name="Lipzen A."/>
            <person name="Daum C."/>
            <person name="Barry K."/>
            <person name="Grigoriev I.V."/>
            <person name="Favel A."/>
            <person name="Rosso M.N."/>
            <person name="Martin F."/>
        </authorList>
    </citation>
    <scope>NUCLEOTIDE SEQUENCE [LARGE SCALE GENOMIC DNA]</scope>
    <source>
        <strain evidence="2 3">CIRM-BRFM 2984</strain>
    </source>
</reference>
<dbReference type="EMBL" id="JAWWNJ010000154">
    <property type="protein sequence ID" value="KAK6981061.1"/>
    <property type="molecule type" value="Genomic_DNA"/>
</dbReference>
<organism evidence="2 3">
    <name type="scientific">Favolaschia claudopus</name>
    <dbReference type="NCBI Taxonomy" id="2862362"/>
    <lineage>
        <taxon>Eukaryota</taxon>
        <taxon>Fungi</taxon>
        <taxon>Dikarya</taxon>
        <taxon>Basidiomycota</taxon>
        <taxon>Agaricomycotina</taxon>
        <taxon>Agaricomycetes</taxon>
        <taxon>Agaricomycetidae</taxon>
        <taxon>Agaricales</taxon>
        <taxon>Marasmiineae</taxon>
        <taxon>Mycenaceae</taxon>
        <taxon>Favolaschia</taxon>
    </lineage>
</organism>